<dbReference type="PANTHER" id="PTHR43386:SF1">
    <property type="entry name" value="D,D-DIPEPTIDE TRANSPORT SYSTEM PERMEASE PROTEIN DDPC-RELATED"/>
    <property type="match status" value="1"/>
</dbReference>
<keyword evidence="6 7" id="KW-0472">Membrane</keyword>
<comment type="caution">
    <text evidence="9">The sequence shown here is derived from an EMBL/GenBank/DDBJ whole genome shotgun (WGS) entry which is preliminary data.</text>
</comment>
<dbReference type="GO" id="GO:0055085">
    <property type="term" value="P:transmembrane transport"/>
    <property type="evidence" value="ECO:0007669"/>
    <property type="project" value="InterPro"/>
</dbReference>
<evidence type="ECO:0000256" key="1">
    <source>
        <dbReference type="ARBA" id="ARBA00004651"/>
    </source>
</evidence>
<feature type="transmembrane region" description="Helical" evidence="7">
    <location>
        <begin position="255"/>
        <end position="275"/>
    </location>
</feature>
<evidence type="ECO:0000256" key="3">
    <source>
        <dbReference type="ARBA" id="ARBA00022475"/>
    </source>
</evidence>
<dbReference type="RefSeq" id="WP_109624282.1">
    <property type="nucleotide sequence ID" value="NZ_JANKBI010000001.1"/>
</dbReference>
<gene>
    <name evidence="9" type="ORF">C7383_101206</name>
</gene>
<keyword evidence="3" id="KW-1003">Cell membrane</keyword>
<dbReference type="CDD" id="cd06261">
    <property type="entry name" value="TM_PBP2"/>
    <property type="match status" value="1"/>
</dbReference>
<accession>A0AB73T9D7</accession>
<comment type="similarity">
    <text evidence="7">Belongs to the binding-protein-dependent transport system permease family.</text>
</comment>
<comment type="subcellular location">
    <subcellularLocation>
        <location evidence="1 7">Cell membrane</location>
        <topology evidence="1 7">Multi-pass membrane protein</topology>
    </subcellularLocation>
</comment>
<dbReference type="InterPro" id="IPR035906">
    <property type="entry name" value="MetI-like_sf"/>
</dbReference>
<dbReference type="PROSITE" id="PS50928">
    <property type="entry name" value="ABC_TM1"/>
    <property type="match status" value="1"/>
</dbReference>
<feature type="transmembrane region" description="Helical" evidence="7">
    <location>
        <begin position="24"/>
        <end position="46"/>
    </location>
</feature>
<organism evidence="9 10">
    <name type="scientific">Murimonas intestini</name>
    <dbReference type="NCBI Taxonomy" id="1337051"/>
    <lineage>
        <taxon>Bacteria</taxon>
        <taxon>Bacillati</taxon>
        <taxon>Bacillota</taxon>
        <taxon>Clostridia</taxon>
        <taxon>Lachnospirales</taxon>
        <taxon>Lachnospiraceae</taxon>
        <taxon>Murimonas</taxon>
    </lineage>
</organism>
<keyword evidence="5 7" id="KW-1133">Transmembrane helix</keyword>
<dbReference type="Pfam" id="PF00528">
    <property type="entry name" value="BPD_transp_1"/>
    <property type="match status" value="1"/>
</dbReference>
<protein>
    <submittedName>
        <fullName evidence="9">Peptide/nickel transport system permease protein</fullName>
    </submittedName>
</protein>
<dbReference type="GO" id="GO:0005886">
    <property type="term" value="C:plasma membrane"/>
    <property type="evidence" value="ECO:0007669"/>
    <property type="project" value="UniProtKB-SubCell"/>
</dbReference>
<evidence type="ECO:0000256" key="2">
    <source>
        <dbReference type="ARBA" id="ARBA00022448"/>
    </source>
</evidence>
<evidence type="ECO:0000256" key="4">
    <source>
        <dbReference type="ARBA" id="ARBA00022692"/>
    </source>
</evidence>
<name>A0AB73T9D7_9FIRM</name>
<dbReference type="SUPFAM" id="SSF161098">
    <property type="entry name" value="MetI-like"/>
    <property type="match status" value="1"/>
</dbReference>
<dbReference type="Proteomes" id="UP000245412">
    <property type="component" value="Unassembled WGS sequence"/>
</dbReference>
<proteinExistence type="inferred from homology"/>
<evidence type="ECO:0000256" key="6">
    <source>
        <dbReference type="ARBA" id="ARBA00023136"/>
    </source>
</evidence>
<feature type="transmembrane region" description="Helical" evidence="7">
    <location>
        <begin position="90"/>
        <end position="111"/>
    </location>
</feature>
<dbReference type="InterPro" id="IPR025966">
    <property type="entry name" value="OppC_N"/>
</dbReference>
<dbReference type="Gene3D" id="1.10.3720.10">
    <property type="entry name" value="MetI-like"/>
    <property type="match status" value="1"/>
</dbReference>
<feature type="domain" description="ABC transmembrane type-1" evidence="8">
    <location>
        <begin position="84"/>
        <end position="275"/>
    </location>
</feature>
<evidence type="ECO:0000256" key="7">
    <source>
        <dbReference type="RuleBase" id="RU363032"/>
    </source>
</evidence>
<dbReference type="EMBL" id="QGGY01000001">
    <property type="protein sequence ID" value="PWJ78837.1"/>
    <property type="molecule type" value="Genomic_DNA"/>
</dbReference>
<evidence type="ECO:0000256" key="5">
    <source>
        <dbReference type="ARBA" id="ARBA00022989"/>
    </source>
</evidence>
<keyword evidence="2 7" id="KW-0813">Transport</keyword>
<dbReference type="InterPro" id="IPR000515">
    <property type="entry name" value="MetI-like"/>
</dbReference>
<dbReference type="PANTHER" id="PTHR43386">
    <property type="entry name" value="OLIGOPEPTIDE TRANSPORT SYSTEM PERMEASE PROTEIN APPC"/>
    <property type="match status" value="1"/>
</dbReference>
<reference evidence="9 10" key="1">
    <citation type="submission" date="2018-05" db="EMBL/GenBank/DDBJ databases">
        <authorList>
            <person name="Goeker M."/>
            <person name="Huntemann M."/>
            <person name="Clum A."/>
            <person name="Pillay M."/>
            <person name="Palaniappan K."/>
            <person name="Varghese N."/>
            <person name="Mikhailova N."/>
            <person name="Stamatis D."/>
            <person name="Reddy T."/>
            <person name="Daum C."/>
            <person name="Shapiro N."/>
            <person name="Ivanova N."/>
            <person name="Kyrpides N."/>
            <person name="Woyke T."/>
        </authorList>
    </citation>
    <scope>NUCLEOTIDE SEQUENCE [LARGE SCALE GENOMIC DNA]</scope>
    <source>
        <strain evidence="9 10">DSM 26524</strain>
    </source>
</reference>
<evidence type="ECO:0000313" key="9">
    <source>
        <dbReference type="EMBL" id="PWJ78837.1"/>
    </source>
</evidence>
<keyword evidence="4 7" id="KW-0812">Transmembrane</keyword>
<feature type="transmembrane region" description="Helical" evidence="7">
    <location>
        <begin position="205"/>
        <end position="232"/>
    </location>
</feature>
<dbReference type="InterPro" id="IPR050366">
    <property type="entry name" value="BP-dependent_transpt_permease"/>
</dbReference>
<keyword evidence="10" id="KW-1185">Reference proteome</keyword>
<dbReference type="AlphaFoldDB" id="A0AB73T9D7"/>
<sequence length="289" mass="31279">MKKSNKKNSSYFHDAVERFMHHKLAVVGLAVVTVEILLLVILPVIMNLEPNAVTPAVNMAPDKTHLLGTDTYGRDTFARLIYGGRTSLKIGFFSVLVQAAIGIPLGIIAGYYRKAAEVIIMRLADMFQSIPSMCLNIVLVSVLSPSAETLILVIGVMGWPSFVRLLYAKVLSVREKEYVEAARTTGTGNLGIMLKYILPNSISPALVAFTFGIPSAILTESALSFLGLGIQIPEASWGNMLNAAQSVAIISTKPWLWIPAGMCIFITLISVNLFGDGLRDALDPKTKIG</sequence>
<evidence type="ECO:0000313" key="10">
    <source>
        <dbReference type="Proteomes" id="UP000245412"/>
    </source>
</evidence>
<dbReference type="Pfam" id="PF12911">
    <property type="entry name" value="OppC_N"/>
    <property type="match status" value="1"/>
</dbReference>
<evidence type="ECO:0000259" key="8">
    <source>
        <dbReference type="PROSITE" id="PS50928"/>
    </source>
</evidence>